<keyword evidence="3" id="KW-0472">Membrane</keyword>
<keyword evidence="2" id="KW-0677">Repeat</keyword>
<evidence type="ECO:0008006" key="6">
    <source>
        <dbReference type="Google" id="ProtNLM"/>
    </source>
</evidence>
<dbReference type="InterPro" id="IPR015915">
    <property type="entry name" value="Kelch-typ_b-propeller"/>
</dbReference>
<dbReference type="Pfam" id="PF24681">
    <property type="entry name" value="Kelch_KLHDC2_KLHL20_DRC7"/>
    <property type="match status" value="2"/>
</dbReference>
<sequence>MTTPVWLCSLTVSPPFIIVIIIIIVCPGHRIISRVKHIKTMPRAEPVEYQFIHRRAGHVMVAFDKRLFVWGGYMELPHSESYTLMTPSKCLYHSAIDVFMYDPLLDTWTRRMSNGHIPLQLSGSCAAVHKQHMYLFGGWTSSTSDEYENSSNSLWRLHLPTLTWELLFPEGIPPFPCDKAACWVFKNRFYVFGGFGPSRELHTMSGIKVNFVRDSVFPSGWIDQLVYYDIENNKWVWPETRGPKPSPRAAHTADITGDKVYIFGGRFKETRMNDLHCLDLTSLRWSGNLTESAIQETPEGRSWHTFNFISENKAVIYGGFNTTQQVLNDCWLLKVEVEEPFQALCSIEWQEIPLAYDHGEPRCWHTAAVVPPGELYILSGLTQPYYVTMVILIDHAEDLLVLRFSPPSLQRLAIEAVCKHEVKLREQWHLLPHTLQHILEVRTCSDRIS</sequence>
<reference evidence="4 5" key="1">
    <citation type="journal article" date="2024" name="BMC Genomics">
        <title>Genome assembly of redclaw crayfish (Cherax quadricarinatus) provides insights into its immune adaptation and hypoxia tolerance.</title>
        <authorList>
            <person name="Liu Z."/>
            <person name="Zheng J."/>
            <person name="Li H."/>
            <person name="Fang K."/>
            <person name="Wang S."/>
            <person name="He J."/>
            <person name="Zhou D."/>
            <person name="Weng S."/>
            <person name="Chi M."/>
            <person name="Gu Z."/>
            <person name="He J."/>
            <person name="Li F."/>
            <person name="Wang M."/>
        </authorList>
    </citation>
    <scope>NUCLEOTIDE SEQUENCE [LARGE SCALE GENOMIC DNA]</scope>
    <source>
        <strain evidence="4">ZL_2023a</strain>
    </source>
</reference>
<organism evidence="4 5">
    <name type="scientific">Cherax quadricarinatus</name>
    <name type="common">Australian red claw crayfish</name>
    <dbReference type="NCBI Taxonomy" id="27406"/>
    <lineage>
        <taxon>Eukaryota</taxon>
        <taxon>Metazoa</taxon>
        <taxon>Ecdysozoa</taxon>
        <taxon>Arthropoda</taxon>
        <taxon>Crustacea</taxon>
        <taxon>Multicrustacea</taxon>
        <taxon>Malacostraca</taxon>
        <taxon>Eumalacostraca</taxon>
        <taxon>Eucarida</taxon>
        <taxon>Decapoda</taxon>
        <taxon>Pleocyemata</taxon>
        <taxon>Astacidea</taxon>
        <taxon>Parastacoidea</taxon>
        <taxon>Parastacidae</taxon>
        <taxon>Cherax</taxon>
    </lineage>
</organism>
<dbReference type="PANTHER" id="PTHR46228">
    <property type="entry name" value="KELCH DOMAIN-CONTAINING PROTEIN"/>
    <property type="match status" value="1"/>
</dbReference>
<evidence type="ECO:0000256" key="3">
    <source>
        <dbReference type="SAM" id="Phobius"/>
    </source>
</evidence>
<name>A0AAW0XU13_CHEQU</name>
<protein>
    <recommendedName>
        <fullName evidence="6">Kelch domain-containing protein 2</fullName>
    </recommendedName>
</protein>
<gene>
    <name evidence="4" type="ORF">OTU49_001629</name>
</gene>
<comment type="caution">
    <text evidence="4">The sequence shown here is derived from an EMBL/GenBank/DDBJ whole genome shotgun (WGS) entry which is preliminary data.</text>
</comment>
<keyword evidence="3" id="KW-1133">Transmembrane helix</keyword>
<evidence type="ECO:0000256" key="2">
    <source>
        <dbReference type="ARBA" id="ARBA00022737"/>
    </source>
</evidence>
<accession>A0AAW0XU13</accession>
<dbReference type="Proteomes" id="UP001445076">
    <property type="component" value="Unassembled WGS sequence"/>
</dbReference>
<evidence type="ECO:0000313" key="5">
    <source>
        <dbReference type="Proteomes" id="UP001445076"/>
    </source>
</evidence>
<dbReference type="AlphaFoldDB" id="A0AAW0XU13"/>
<dbReference type="EMBL" id="JARKIK010000027">
    <property type="protein sequence ID" value="KAK8742701.1"/>
    <property type="molecule type" value="Genomic_DNA"/>
</dbReference>
<dbReference type="SUPFAM" id="SSF117281">
    <property type="entry name" value="Kelch motif"/>
    <property type="match status" value="1"/>
</dbReference>
<dbReference type="PANTHER" id="PTHR46228:SF2">
    <property type="entry name" value="KELCH REPEAT PROTEIN (AFU_ORTHOLOGUE AFUA_4G14350)"/>
    <property type="match status" value="1"/>
</dbReference>
<evidence type="ECO:0000256" key="1">
    <source>
        <dbReference type="ARBA" id="ARBA00022441"/>
    </source>
</evidence>
<keyword evidence="5" id="KW-1185">Reference proteome</keyword>
<dbReference type="Gene3D" id="2.120.10.80">
    <property type="entry name" value="Kelch-type beta propeller"/>
    <property type="match status" value="2"/>
</dbReference>
<keyword evidence="3" id="KW-0812">Transmembrane</keyword>
<keyword evidence="1" id="KW-0880">Kelch repeat</keyword>
<proteinExistence type="predicted"/>
<evidence type="ECO:0000313" key="4">
    <source>
        <dbReference type="EMBL" id="KAK8742701.1"/>
    </source>
</evidence>
<feature type="transmembrane region" description="Helical" evidence="3">
    <location>
        <begin position="12"/>
        <end position="32"/>
    </location>
</feature>